<dbReference type="EMBL" id="MPUH01000023">
    <property type="protein sequence ID" value="OMJ94632.1"/>
    <property type="molecule type" value="Genomic_DNA"/>
</dbReference>
<protein>
    <submittedName>
        <fullName evidence="2">Uncharacterized protein</fullName>
    </submittedName>
</protein>
<gene>
    <name evidence="2" type="ORF">SteCoe_2122</name>
</gene>
<dbReference type="GO" id="GO:0036064">
    <property type="term" value="C:ciliary basal body"/>
    <property type="evidence" value="ECO:0007669"/>
    <property type="project" value="TreeGrafter"/>
</dbReference>
<dbReference type="GO" id="GO:0097542">
    <property type="term" value="C:ciliary tip"/>
    <property type="evidence" value="ECO:0007669"/>
    <property type="project" value="TreeGrafter"/>
</dbReference>
<dbReference type="AlphaFoldDB" id="A0A1R2D058"/>
<dbReference type="GO" id="GO:0035253">
    <property type="term" value="C:ciliary rootlet"/>
    <property type="evidence" value="ECO:0007669"/>
    <property type="project" value="TreeGrafter"/>
</dbReference>
<evidence type="ECO:0000256" key="1">
    <source>
        <dbReference type="SAM" id="Coils"/>
    </source>
</evidence>
<sequence length="461" mass="54272">MSSQIKKKFKESSMFSMSNAYDCSRQLDSEFTLIQNDDEIKEITLQLVMIRKAYDNILRENSQKRSQIEMMKKQIEKLSSTTNICNEDQSSISAKMLSLTNQVGTLKSKLDEELKSNRIYEQILSRMKTETISLELRSSNLHTNLSSANRNLDGYMRNNKMKKEDNVQSQKLLKTIREEIEAEKKSNDDMIKRLEKSARAKKEAAIRRQERIKKQAEIAEKAANENRNAKEIALKQEIILHKLYHMFLKYKQDKLSKESKETEEAFMSIKIATGLSNIKSIVEGFLKKEEVTAQLKSTMAESEKNLDLYKKKHEKTKNELSQVVLMSSESLGPYLQKFTELEFEISNERKIYSQFEEEKNSYEELYRRIEDLRNKFSRILGVKQDKDLFVSFDYIKEGVRKNLEEIQNFKDMYMKQYEKEIQKSTLDLFKSMYPLRVAKPKFIHDEGYGEELQEFRTPDGD</sequence>
<reference evidence="2 3" key="1">
    <citation type="submission" date="2016-11" db="EMBL/GenBank/DDBJ databases">
        <title>The macronuclear genome of Stentor coeruleus: a giant cell with tiny introns.</title>
        <authorList>
            <person name="Slabodnick M."/>
            <person name="Ruby J.G."/>
            <person name="Reiff S.B."/>
            <person name="Swart E.C."/>
            <person name="Gosai S."/>
            <person name="Prabakaran S."/>
            <person name="Witkowska E."/>
            <person name="Larue G.E."/>
            <person name="Fisher S."/>
            <person name="Freeman R.M."/>
            <person name="Gunawardena J."/>
            <person name="Chu W."/>
            <person name="Stover N.A."/>
            <person name="Gregory B.D."/>
            <person name="Nowacki M."/>
            <person name="Derisi J."/>
            <person name="Roy S.W."/>
            <person name="Marshall W.F."/>
            <person name="Sood P."/>
        </authorList>
    </citation>
    <scope>NUCLEOTIDE SEQUENCE [LARGE SCALE GENOMIC DNA]</scope>
    <source>
        <strain evidence="2">WM001</strain>
    </source>
</reference>
<name>A0A1R2D058_9CILI</name>
<proteinExistence type="predicted"/>
<feature type="coiled-coil region" evidence="1">
    <location>
        <begin position="292"/>
        <end position="319"/>
    </location>
</feature>
<feature type="coiled-coil region" evidence="1">
    <location>
        <begin position="54"/>
        <end position="81"/>
    </location>
</feature>
<keyword evidence="3" id="KW-1185">Reference proteome</keyword>
<accession>A0A1R2D058</accession>
<comment type="caution">
    <text evidence="2">The sequence shown here is derived from an EMBL/GenBank/DDBJ whole genome shotgun (WGS) entry which is preliminary data.</text>
</comment>
<feature type="coiled-coil region" evidence="1">
    <location>
        <begin position="345"/>
        <end position="375"/>
    </location>
</feature>
<dbReference type="InterPro" id="IPR033192">
    <property type="entry name" value="ODAD3"/>
</dbReference>
<dbReference type="Proteomes" id="UP000187209">
    <property type="component" value="Unassembled WGS sequence"/>
</dbReference>
<dbReference type="GO" id="GO:0003341">
    <property type="term" value="P:cilium movement"/>
    <property type="evidence" value="ECO:0007669"/>
    <property type="project" value="InterPro"/>
</dbReference>
<dbReference type="PANTHER" id="PTHR46518">
    <property type="entry name" value="COILED-COIL DOMAIN-CONTAINING PROTEIN 151"/>
    <property type="match status" value="1"/>
</dbReference>
<organism evidence="2 3">
    <name type="scientific">Stentor coeruleus</name>
    <dbReference type="NCBI Taxonomy" id="5963"/>
    <lineage>
        <taxon>Eukaryota</taxon>
        <taxon>Sar</taxon>
        <taxon>Alveolata</taxon>
        <taxon>Ciliophora</taxon>
        <taxon>Postciliodesmatophora</taxon>
        <taxon>Heterotrichea</taxon>
        <taxon>Heterotrichida</taxon>
        <taxon>Stentoridae</taxon>
        <taxon>Stentor</taxon>
    </lineage>
</organism>
<keyword evidence="1" id="KW-0175">Coiled coil</keyword>
<feature type="coiled-coil region" evidence="1">
    <location>
        <begin position="173"/>
        <end position="232"/>
    </location>
</feature>
<dbReference type="GO" id="GO:0036158">
    <property type="term" value="P:outer dynein arm assembly"/>
    <property type="evidence" value="ECO:0007669"/>
    <property type="project" value="InterPro"/>
</dbReference>
<dbReference type="PANTHER" id="PTHR46518:SF1">
    <property type="entry name" value="OUTER DYNEIN ARM-DOCKING COMPLEX SUBUNIT 3"/>
    <property type="match status" value="1"/>
</dbReference>
<evidence type="ECO:0000313" key="2">
    <source>
        <dbReference type="EMBL" id="OMJ94632.1"/>
    </source>
</evidence>
<evidence type="ECO:0000313" key="3">
    <source>
        <dbReference type="Proteomes" id="UP000187209"/>
    </source>
</evidence>